<feature type="signal peptide" evidence="2">
    <location>
        <begin position="1"/>
        <end position="22"/>
    </location>
</feature>
<accession>A0A1I2GHX5</accession>
<dbReference type="OrthoDB" id="661899at2"/>
<gene>
    <name evidence="3" type="ORF">SAMN04488541_101857</name>
</gene>
<dbReference type="AlphaFoldDB" id="A0A1I2GHX5"/>
<organism evidence="3 4">
    <name type="scientific">Thermoflexibacter ruber</name>
    <dbReference type="NCBI Taxonomy" id="1003"/>
    <lineage>
        <taxon>Bacteria</taxon>
        <taxon>Pseudomonadati</taxon>
        <taxon>Bacteroidota</taxon>
        <taxon>Cytophagia</taxon>
        <taxon>Cytophagales</taxon>
        <taxon>Thermoflexibacteraceae</taxon>
        <taxon>Thermoflexibacter</taxon>
    </lineage>
</organism>
<keyword evidence="1" id="KW-0812">Transmembrane</keyword>
<keyword evidence="2" id="KW-0732">Signal</keyword>
<evidence type="ECO:0000256" key="2">
    <source>
        <dbReference type="SAM" id="SignalP"/>
    </source>
</evidence>
<evidence type="ECO:0000313" key="4">
    <source>
        <dbReference type="Proteomes" id="UP000199513"/>
    </source>
</evidence>
<dbReference type="Proteomes" id="UP000199513">
    <property type="component" value="Unassembled WGS sequence"/>
</dbReference>
<dbReference type="EMBL" id="FONY01000018">
    <property type="protein sequence ID" value="SFF16467.1"/>
    <property type="molecule type" value="Genomic_DNA"/>
</dbReference>
<proteinExistence type="predicted"/>
<sequence length="333" mass="37375">MKYFLNVALSFCMVSVLTLSWAEPYQQRIPKDTLSILDAKLSRKLSVSIRGAYNPNKLQPDLTSAHFGQCIDIKMKNMSDSIINVVLRCGTMLLSRDSSSQNMVVTKTLFYTLRPKEKITDRVYAMCGQLHKNSPDIYIRYDVGELADEPLLRLARLIEKKDAQNKIGQYAVWAVTDNATKNDLGEDFATLAQSQALLREAKISANILGQQAIAIVETPKNISSKKQENPKKAKEETVVKNDVVTPSFVEQTVTEENTDVAENYAANPALDEFTETTEADKIDGNDNLAFDKEEEDDYILLIASVIVGLFGLYYFWKKKPQAPLRKSDQEGLA</sequence>
<evidence type="ECO:0000313" key="3">
    <source>
        <dbReference type="EMBL" id="SFF16467.1"/>
    </source>
</evidence>
<dbReference type="RefSeq" id="WP_091545214.1">
    <property type="nucleotide sequence ID" value="NZ_FONY01000018.1"/>
</dbReference>
<reference evidence="4" key="1">
    <citation type="submission" date="2016-10" db="EMBL/GenBank/DDBJ databases">
        <authorList>
            <person name="Varghese N."/>
            <person name="Submissions S."/>
        </authorList>
    </citation>
    <scope>NUCLEOTIDE SEQUENCE [LARGE SCALE GENOMIC DNA]</scope>
    <source>
        <strain>GEY</strain>
        <strain evidence="4">DSM 9560</strain>
    </source>
</reference>
<protein>
    <recommendedName>
        <fullName evidence="5">LPXTG-motif cell wall anchor domain-containing protein</fullName>
    </recommendedName>
</protein>
<feature type="transmembrane region" description="Helical" evidence="1">
    <location>
        <begin position="298"/>
        <end position="316"/>
    </location>
</feature>
<name>A0A1I2GHX5_9BACT</name>
<keyword evidence="1" id="KW-1133">Transmembrane helix</keyword>
<evidence type="ECO:0008006" key="5">
    <source>
        <dbReference type="Google" id="ProtNLM"/>
    </source>
</evidence>
<evidence type="ECO:0000256" key="1">
    <source>
        <dbReference type="SAM" id="Phobius"/>
    </source>
</evidence>
<keyword evidence="4" id="KW-1185">Reference proteome</keyword>
<feature type="chain" id="PRO_5011515270" description="LPXTG-motif cell wall anchor domain-containing protein" evidence="2">
    <location>
        <begin position="23"/>
        <end position="333"/>
    </location>
</feature>
<keyword evidence="1" id="KW-0472">Membrane</keyword>